<dbReference type="EMBL" id="PCTB01000086">
    <property type="protein sequence ID" value="PIP62392.1"/>
    <property type="molecule type" value="Genomic_DNA"/>
</dbReference>
<name>A0A2H0BXK2_9BACT</name>
<accession>A0A2H0BXK2</accession>
<gene>
    <name evidence="2" type="ORF">COW98_04340</name>
</gene>
<evidence type="ECO:0000256" key="1">
    <source>
        <dbReference type="SAM" id="Phobius"/>
    </source>
</evidence>
<sequence length="306" mass="33907">MNATIEKYLLLFKVGIPVVLFVFLIMLAYSKWVRYTADLSGKEAIMAQELRERNKDLDKAQVDILKIIKTNDTTLSKLQKEWIKNHNLDLQQYQTLLLLYQKQVSGKGTSTVPTTPTSVVMVDNQVIKDWKLDYSDFRIDIEADALSKEFDYMLHQRFSVNVTKAIDERGNGAYFANVSEIDNTGKSVGEVVVKDFVVKEVKPSEKKFRWFGAPLQLGIGVGGADGKFVPQIIGAYPIMTYGFTTVDTTWAIGPYLGTNGDIYSGGLWAGYDVGSATGINFIRGTKIGVFGGYSTDGYVIGVGVGK</sequence>
<keyword evidence="1" id="KW-1133">Transmembrane helix</keyword>
<proteinExistence type="predicted"/>
<evidence type="ECO:0000313" key="2">
    <source>
        <dbReference type="EMBL" id="PIP62392.1"/>
    </source>
</evidence>
<comment type="caution">
    <text evidence="2">The sequence shown here is derived from an EMBL/GenBank/DDBJ whole genome shotgun (WGS) entry which is preliminary data.</text>
</comment>
<dbReference type="Proteomes" id="UP000231021">
    <property type="component" value="Unassembled WGS sequence"/>
</dbReference>
<protein>
    <submittedName>
        <fullName evidence="2">Uncharacterized protein</fullName>
    </submittedName>
</protein>
<reference evidence="2 3" key="1">
    <citation type="submission" date="2017-09" db="EMBL/GenBank/DDBJ databases">
        <title>Depth-based differentiation of microbial function through sediment-hosted aquifers and enrichment of novel symbionts in the deep terrestrial subsurface.</title>
        <authorList>
            <person name="Probst A.J."/>
            <person name="Ladd B."/>
            <person name="Jarett J.K."/>
            <person name="Geller-Mcgrath D.E."/>
            <person name="Sieber C.M."/>
            <person name="Emerson J.B."/>
            <person name="Anantharaman K."/>
            <person name="Thomas B.C."/>
            <person name="Malmstrom R."/>
            <person name="Stieglmeier M."/>
            <person name="Klingl A."/>
            <person name="Woyke T."/>
            <person name="Ryan C.M."/>
            <person name="Banfield J.F."/>
        </authorList>
    </citation>
    <scope>NUCLEOTIDE SEQUENCE [LARGE SCALE GENOMIC DNA]</scope>
    <source>
        <strain evidence="2">CG22_combo_CG10-13_8_21_14_all_35_9</strain>
    </source>
</reference>
<keyword evidence="1" id="KW-0472">Membrane</keyword>
<dbReference type="AlphaFoldDB" id="A0A2H0BXK2"/>
<feature type="transmembrane region" description="Helical" evidence="1">
    <location>
        <begin position="9"/>
        <end position="29"/>
    </location>
</feature>
<organism evidence="2 3">
    <name type="scientific">Candidatus Roizmanbacteria bacterium CG22_combo_CG10-13_8_21_14_all_35_9</name>
    <dbReference type="NCBI Taxonomy" id="1974861"/>
    <lineage>
        <taxon>Bacteria</taxon>
        <taxon>Candidatus Roizmaniibacteriota</taxon>
    </lineage>
</organism>
<keyword evidence="1" id="KW-0812">Transmembrane</keyword>
<evidence type="ECO:0000313" key="3">
    <source>
        <dbReference type="Proteomes" id="UP000231021"/>
    </source>
</evidence>